<comment type="caution">
    <text evidence="7">Lacks conserved residue(s) required for the propagation of feature annotation.</text>
</comment>
<dbReference type="GO" id="GO:0004222">
    <property type="term" value="F:metalloendopeptidase activity"/>
    <property type="evidence" value="ECO:0007669"/>
    <property type="project" value="UniProtKB-UniRule"/>
</dbReference>
<feature type="disulfide bond" evidence="7">
    <location>
        <begin position="366"/>
        <end position="400"/>
    </location>
</feature>
<dbReference type="SMART" id="SM00235">
    <property type="entry name" value="ZnMc"/>
    <property type="match status" value="1"/>
</dbReference>
<evidence type="ECO:0000313" key="13">
    <source>
        <dbReference type="Proteomes" id="UP000230750"/>
    </source>
</evidence>
<feature type="domain" description="ShKT" evidence="10">
    <location>
        <begin position="366"/>
        <end position="400"/>
    </location>
</feature>
<evidence type="ECO:0000256" key="4">
    <source>
        <dbReference type="ARBA" id="ARBA00022801"/>
    </source>
</evidence>
<evidence type="ECO:0000259" key="11">
    <source>
        <dbReference type="PROSITE" id="PS51864"/>
    </source>
</evidence>
<dbReference type="InterPro" id="IPR034035">
    <property type="entry name" value="Astacin-like_dom"/>
</dbReference>
<feature type="disulfide bond" evidence="7">
    <location>
        <begin position="503"/>
        <end position="537"/>
    </location>
</feature>
<dbReference type="Gene3D" id="1.10.10.1940">
    <property type="match status" value="3"/>
</dbReference>
<organism evidence="12 13">
    <name type="scientific">Stichopus japonicus</name>
    <name type="common">Sea cucumber</name>
    <dbReference type="NCBI Taxonomy" id="307972"/>
    <lineage>
        <taxon>Eukaryota</taxon>
        <taxon>Metazoa</taxon>
        <taxon>Echinodermata</taxon>
        <taxon>Eleutherozoa</taxon>
        <taxon>Echinozoa</taxon>
        <taxon>Holothuroidea</taxon>
        <taxon>Aspidochirotacea</taxon>
        <taxon>Aspidochirotida</taxon>
        <taxon>Stichopodidae</taxon>
        <taxon>Apostichopus</taxon>
    </lineage>
</organism>
<keyword evidence="3 8" id="KW-0479">Metal-binding</keyword>
<dbReference type="STRING" id="307972.A0A2G8K5P5"/>
<comment type="caution">
    <text evidence="12">The sequence shown here is derived from an EMBL/GenBank/DDBJ whole genome shotgun (WGS) entry which is preliminary data.</text>
</comment>
<keyword evidence="5 8" id="KW-0862">Zinc</keyword>
<feature type="domain" description="ShKT" evidence="10">
    <location>
        <begin position="461"/>
        <end position="495"/>
    </location>
</feature>
<evidence type="ECO:0000256" key="9">
    <source>
        <dbReference type="RuleBase" id="RU361183"/>
    </source>
</evidence>
<sequence>MVCVVVGAGIGKWGEGTEKKELYSVLCNVFMTSPVSNFENAQSSQTIYLLLQEKGWSMVGRQGGMQKLSLVGTCKVRKGTIMHELMHCLGFRHEHNRPDRDEYIRIMWQNIELGYSENFIEHSNTEVDTMNTRYDYFSIMHYPLSAFSSNGQWTIQPLALYHSYGAVGSRHDFSEQDISRVNQLYNCGVYVKNCDDSNEQCPHWAERGECSRNPSYMERHCRRSCLLCYVDVTWSQEEQESEEEEEVCRDHNSLCPEWAALGECIRSPYMITDCRESCQLCQSNSIINRACQDQEGNCADWAREGLCGTHAAYMLKHCKKSCKVCSTRPNKEARGGRKRLGEVSNEILDETIHRDEDENVAVVNHCTDLHTTCSQWARSNECITNAEWMAINCPNSCGLCGNSGIESACVDRHQNCTLWATEGDCEQFPNWMLDKCPVSCQFCSPKETEQVPLTNIRTVKCKDKKKHCTGWAEAGHCEAYKHWMTVNCPESCDFCGATIDKSCVDKEKKCNLWATKKECRKNKGWFLPNCRFSCNACSEAVPSCVDQHRSCRKKSKKGHCEKKAKSERNAHTAAIYVEIKN</sequence>
<dbReference type="PRINTS" id="PR00480">
    <property type="entry name" value="ASTACIN"/>
</dbReference>
<keyword evidence="6 8" id="KW-0482">Metalloprotease</keyword>
<accession>A0A2G8K5P5</accession>
<name>A0A2G8K5P5_STIJA</name>
<feature type="disulfide bond" evidence="7">
    <location>
        <begin position="461"/>
        <end position="495"/>
    </location>
</feature>
<feature type="domain" description="Peptidase M12A" evidence="11">
    <location>
        <begin position="1"/>
        <end position="188"/>
    </location>
</feature>
<keyword evidence="7" id="KW-1015">Disulfide bond</keyword>
<comment type="function">
    <text evidence="1">Metalloprotease.</text>
</comment>
<feature type="binding site" evidence="8">
    <location>
        <position position="93"/>
    </location>
    <ligand>
        <name>Zn(2+)</name>
        <dbReference type="ChEBI" id="CHEBI:29105"/>
        <note>catalytic</note>
    </ligand>
</feature>
<protein>
    <recommendedName>
        <fullName evidence="9">Metalloendopeptidase</fullName>
        <ecNumber evidence="9">3.4.24.-</ecNumber>
    </recommendedName>
</protein>
<dbReference type="GO" id="GO:0008270">
    <property type="term" value="F:zinc ion binding"/>
    <property type="evidence" value="ECO:0007669"/>
    <property type="project" value="UniProtKB-UniRule"/>
</dbReference>
<dbReference type="EC" id="3.4.24.-" evidence="9"/>
<feature type="disulfide bond" evidence="7">
    <location>
        <begin position="194"/>
        <end position="228"/>
    </location>
</feature>
<evidence type="ECO:0000259" key="10">
    <source>
        <dbReference type="PROSITE" id="PS51670"/>
    </source>
</evidence>
<gene>
    <name evidence="12" type="ORF">BSL78_19810</name>
</gene>
<feature type="binding site" evidence="8">
    <location>
        <position position="87"/>
    </location>
    <ligand>
        <name>Zn(2+)</name>
        <dbReference type="ChEBI" id="CHEBI:29105"/>
        <note>catalytic</note>
    </ligand>
</feature>
<dbReference type="CDD" id="cd04280">
    <property type="entry name" value="ZnMc_astacin_like"/>
    <property type="match status" value="1"/>
</dbReference>
<feature type="domain" description="ShKT" evidence="10">
    <location>
        <begin position="248"/>
        <end position="281"/>
    </location>
</feature>
<reference evidence="12 13" key="1">
    <citation type="journal article" date="2017" name="PLoS Biol.">
        <title>The sea cucumber genome provides insights into morphological evolution and visceral regeneration.</title>
        <authorList>
            <person name="Zhang X."/>
            <person name="Sun L."/>
            <person name="Yuan J."/>
            <person name="Sun Y."/>
            <person name="Gao Y."/>
            <person name="Zhang L."/>
            <person name="Li S."/>
            <person name="Dai H."/>
            <person name="Hamel J.F."/>
            <person name="Liu C."/>
            <person name="Yu Y."/>
            <person name="Liu S."/>
            <person name="Lin W."/>
            <person name="Guo K."/>
            <person name="Jin S."/>
            <person name="Xu P."/>
            <person name="Storey K.B."/>
            <person name="Huan P."/>
            <person name="Zhang T."/>
            <person name="Zhou Y."/>
            <person name="Zhang J."/>
            <person name="Lin C."/>
            <person name="Li X."/>
            <person name="Xing L."/>
            <person name="Huo D."/>
            <person name="Sun M."/>
            <person name="Wang L."/>
            <person name="Mercier A."/>
            <person name="Li F."/>
            <person name="Yang H."/>
            <person name="Xiang J."/>
        </authorList>
    </citation>
    <scope>NUCLEOTIDE SEQUENCE [LARGE SCALE GENOMIC DNA]</scope>
    <source>
        <strain evidence="12">Shaxun</strain>
        <tissue evidence="12">Muscle</tissue>
    </source>
</reference>
<feature type="disulfide bond" evidence="7">
    <location>
        <begin position="409"/>
        <end position="443"/>
    </location>
</feature>
<evidence type="ECO:0000256" key="6">
    <source>
        <dbReference type="ARBA" id="ARBA00023049"/>
    </source>
</evidence>
<dbReference type="InterPro" id="IPR006026">
    <property type="entry name" value="Peptidase_Metallo"/>
</dbReference>
<feature type="active site" evidence="8">
    <location>
        <position position="84"/>
    </location>
</feature>
<dbReference type="SMART" id="SM00254">
    <property type="entry name" value="ShKT"/>
    <property type="match status" value="7"/>
</dbReference>
<keyword evidence="2 8" id="KW-0645">Protease</keyword>
<dbReference type="InterPro" id="IPR024079">
    <property type="entry name" value="MetalloPept_cat_dom_sf"/>
</dbReference>
<dbReference type="Proteomes" id="UP000230750">
    <property type="component" value="Unassembled WGS sequence"/>
</dbReference>
<feature type="disulfide bond" evidence="7">
    <location>
        <begin position="291"/>
        <end position="325"/>
    </location>
</feature>
<evidence type="ECO:0000256" key="1">
    <source>
        <dbReference type="ARBA" id="ARBA00002657"/>
    </source>
</evidence>
<feature type="binding site" evidence="8">
    <location>
        <position position="83"/>
    </location>
    <ligand>
        <name>Zn(2+)</name>
        <dbReference type="ChEBI" id="CHEBI:29105"/>
        <note>catalytic</note>
    </ligand>
</feature>
<evidence type="ECO:0000256" key="3">
    <source>
        <dbReference type="ARBA" id="ARBA00022723"/>
    </source>
</evidence>
<comment type="cofactor">
    <cofactor evidence="8 9">
        <name>Zn(2+)</name>
        <dbReference type="ChEBI" id="CHEBI:29105"/>
    </cofactor>
    <text evidence="8 9">Binds 1 zinc ion per subunit.</text>
</comment>
<feature type="domain" description="ShKT" evidence="10">
    <location>
        <begin position="291"/>
        <end position="325"/>
    </location>
</feature>
<feature type="domain" description="ShKT" evidence="10">
    <location>
        <begin position="409"/>
        <end position="443"/>
    </location>
</feature>
<dbReference type="InterPro" id="IPR001506">
    <property type="entry name" value="Peptidase_M12A"/>
</dbReference>
<dbReference type="SUPFAM" id="SSF55486">
    <property type="entry name" value="Metalloproteases ('zincins'), catalytic domain"/>
    <property type="match status" value="1"/>
</dbReference>
<dbReference type="AlphaFoldDB" id="A0A2G8K5P5"/>
<dbReference type="PROSITE" id="PS51670">
    <property type="entry name" value="SHKT"/>
    <property type="match status" value="7"/>
</dbReference>
<dbReference type="Pfam" id="PF01400">
    <property type="entry name" value="Astacin"/>
    <property type="match status" value="1"/>
</dbReference>
<dbReference type="Gene3D" id="3.40.390.10">
    <property type="entry name" value="Collagenase (Catalytic Domain)"/>
    <property type="match status" value="1"/>
</dbReference>
<dbReference type="PROSITE" id="PS51864">
    <property type="entry name" value="ASTACIN"/>
    <property type="match status" value="1"/>
</dbReference>
<evidence type="ECO:0000256" key="5">
    <source>
        <dbReference type="ARBA" id="ARBA00022833"/>
    </source>
</evidence>
<proteinExistence type="predicted"/>
<dbReference type="PANTHER" id="PTHR10127:SF780">
    <property type="entry name" value="METALLOENDOPEPTIDASE"/>
    <property type="match status" value="1"/>
</dbReference>
<keyword evidence="13" id="KW-1185">Reference proteome</keyword>
<evidence type="ECO:0000256" key="8">
    <source>
        <dbReference type="PROSITE-ProRule" id="PRU01211"/>
    </source>
</evidence>
<evidence type="ECO:0000256" key="7">
    <source>
        <dbReference type="PROSITE-ProRule" id="PRU01005"/>
    </source>
</evidence>
<evidence type="ECO:0000256" key="2">
    <source>
        <dbReference type="ARBA" id="ARBA00022670"/>
    </source>
</evidence>
<dbReference type="EMBL" id="MRZV01000858">
    <property type="protein sequence ID" value="PIK43331.1"/>
    <property type="molecule type" value="Genomic_DNA"/>
</dbReference>
<dbReference type="OrthoDB" id="291007at2759"/>
<dbReference type="InterPro" id="IPR003582">
    <property type="entry name" value="ShKT_dom"/>
</dbReference>
<feature type="domain" description="ShKT" evidence="10">
    <location>
        <begin position="503"/>
        <end position="537"/>
    </location>
</feature>
<evidence type="ECO:0000313" key="12">
    <source>
        <dbReference type="EMBL" id="PIK43331.1"/>
    </source>
</evidence>
<keyword evidence="4 8" id="KW-0378">Hydrolase</keyword>
<dbReference type="GO" id="GO:0006508">
    <property type="term" value="P:proteolysis"/>
    <property type="evidence" value="ECO:0007669"/>
    <property type="project" value="UniProtKB-KW"/>
</dbReference>
<dbReference type="PANTHER" id="PTHR10127">
    <property type="entry name" value="DISCOIDIN, CUB, EGF, LAMININ , AND ZINC METALLOPROTEASE DOMAIN CONTAINING"/>
    <property type="match status" value="1"/>
</dbReference>
<feature type="domain" description="ShKT" evidence="10">
    <location>
        <begin position="194"/>
        <end position="228"/>
    </location>
</feature>
<dbReference type="Pfam" id="PF01549">
    <property type="entry name" value="ShK"/>
    <property type="match status" value="7"/>
</dbReference>